<evidence type="ECO:0000256" key="1">
    <source>
        <dbReference type="ARBA" id="ARBA00008061"/>
    </source>
</evidence>
<protein>
    <submittedName>
        <fullName evidence="6">Glycogen debranching protein GlgX</fullName>
    </submittedName>
</protein>
<dbReference type="SUPFAM" id="SSF51011">
    <property type="entry name" value="Glycosyl hydrolase domain"/>
    <property type="match status" value="1"/>
</dbReference>
<dbReference type="PANTHER" id="PTHR43002">
    <property type="entry name" value="GLYCOGEN DEBRANCHING ENZYME"/>
    <property type="match status" value="1"/>
</dbReference>
<dbReference type="InterPro" id="IPR013783">
    <property type="entry name" value="Ig-like_fold"/>
</dbReference>
<dbReference type="InterPro" id="IPR044505">
    <property type="entry name" value="GlgX_Isoamylase_N_E_set"/>
</dbReference>
<evidence type="ECO:0000256" key="4">
    <source>
        <dbReference type="SAM" id="MobiDB-lite"/>
    </source>
</evidence>
<feature type="region of interest" description="Disordered" evidence="4">
    <location>
        <begin position="495"/>
        <end position="514"/>
    </location>
</feature>
<proteinExistence type="inferred from homology"/>
<dbReference type="Pfam" id="PF02922">
    <property type="entry name" value="CBM_48"/>
    <property type="match status" value="1"/>
</dbReference>
<dbReference type="GO" id="GO:0004135">
    <property type="term" value="F:amylo-alpha-1,6-glucosidase activity"/>
    <property type="evidence" value="ECO:0007669"/>
    <property type="project" value="InterPro"/>
</dbReference>
<evidence type="ECO:0000256" key="3">
    <source>
        <dbReference type="ARBA" id="ARBA00023295"/>
    </source>
</evidence>
<dbReference type="InterPro" id="IPR013780">
    <property type="entry name" value="Glyco_hydro_b"/>
</dbReference>
<dbReference type="InterPro" id="IPR006047">
    <property type="entry name" value="GH13_cat_dom"/>
</dbReference>
<dbReference type="InterPro" id="IPR014756">
    <property type="entry name" value="Ig_E-set"/>
</dbReference>
<evidence type="ECO:0000256" key="2">
    <source>
        <dbReference type="ARBA" id="ARBA00022801"/>
    </source>
</evidence>
<dbReference type="NCBIfam" id="TIGR02100">
    <property type="entry name" value="glgX_debranch"/>
    <property type="match status" value="1"/>
</dbReference>
<feature type="region of interest" description="Disordered" evidence="4">
    <location>
        <begin position="741"/>
        <end position="767"/>
    </location>
</feature>
<dbReference type="InterPro" id="IPR011837">
    <property type="entry name" value="Glycogen_debranch_GlgX"/>
</dbReference>
<dbReference type="Pfam" id="PF00128">
    <property type="entry name" value="Alpha-amylase"/>
    <property type="match status" value="1"/>
</dbReference>
<keyword evidence="7" id="KW-1185">Reference proteome</keyword>
<dbReference type="OrthoDB" id="3236218at2"/>
<dbReference type="AlphaFoldDB" id="A0A7X1ZDX1"/>
<dbReference type="Gene3D" id="2.60.40.1180">
    <property type="entry name" value="Golgi alpha-mannosidase II"/>
    <property type="match status" value="1"/>
</dbReference>
<dbReference type="CDD" id="cd11326">
    <property type="entry name" value="AmyAc_Glg_debranch"/>
    <property type="match status" value="1"/>
</dbReference>
<feature type="domain" description="Glycosyl hydrolase family 13 catalytic" evidence="5">
    <location>
        <begin position="191"/>
        <end position="598"/>
    </location>
</feature>
<dbReference type="SUPFAM" id="SSF51445">
    <property type="entry name" value="(Trans)glycosidases"/>
    <property type="match status" value="1"/>
</dbReference>
<dbReference type="Gene3D" id="3.20.20.80">
    <property type="entry name" value="Glycosidases"/>
    <property type="match status" value="1"/>
</dbReference>
<dbReference type="SMART" id="SM00642">
    <property type="entry name" value="Aamy"/>
    <property type="match status" value="1"/>
</dbReference>
<dbReference type="GO" id="GO:0005980">
    <property type="term" value="P:glycogen catabolic process"/>
    <property type="evidence" value="ECO:0007669"/>
    <property type="project" value="InterPro"/>
</dbReference>
<dbReference type="Proteomes" id="UP000434582">
    <property type="component" value="Unassembled WGS sequence"/>
</dbReference>
<dbReference type="InterPro" id="IPR004193">
    <property type="entry name" value="Glyco_hydro_13_N"/>
</dbReference>
<keyword evidence="2" id="KW-0378">Hydrolase</keyword>
<comment type="caution">
    <text evidence="6">The sequence shown here is derived from an EMBL/GenBank/DDBJ whole genome shotgun (WGS) entry which is preliminary data.</text>
</comment>
<feature type="region of interest" description="Disordered" evidence="4">
    <location>
        <begin position="1"/>
        <end position="26"/>
    </location>
</feature>
<sequence>MTDRRTRRPRLTTPAPPFIARPTQGSSRFRVWPGTPHNLGATWDGSGTNFALFSAHATAVELCLFDDTGAQEIARIPLPEHTHEVWHGYLPDVRIGQLYGFRVHGPYAPDAGHRFNPNKLLLDPYAKALAGHVTWHDALFGYVVGDPDGDLSFSTADSAPYMPKCQVVDTAFTWSAEPFQGRPWHDTIIYEMHVRGFTMRHPEVPVPLRGTFAGLAEAPVVEYLKDLGVTAVELLPVHAFLHDRHLIDRGVRNYWGYNTISFFALHPEYLGKGGVNEFKIFVQVMHDAGIEVILDVVYNHTAEGNHLGPTLSFRGIDNASYYHLMGDAPRYYNDFTGTGNALELRHRNVLRMVTDSLRYWAEDMKVDGFRFDLATTLARVNGAYDQHAGFLDAVAQDPVLSRKKLIAEPWDTGMGGYQVGGFPPGWAEWNDKYRDTVRKFWKGDNGVLPEFTSRLSGSADVYNHHGRKPWASVNFITAHDGFTLNDLVSYNDKHNEANGEDNRDGHSDNLSWNHGVEGATNDPGILALRRRQRRNFLLTLLISQGVPMLVAGDEFGRSQKGNNNAYCQDNDLSWIDWPGIDAAGRDLLAFTRALIRLRREHLVFHRSRFFQGDVIPGTTDKDVTWLRPDGREMTEEDWHNPAAKTLGMLLSGEAGLTHLTESGEPEPDQTFLVWLNGSHLDMTCRNPPLPAGQRWHVEADTLAAGPRHNAAGARTVGQKKAAASKKGRVFVAARSALILSRQDASSKDRDGLGHGQPGSNPLARPAF</sequence>
<gene>
    <name evidence="6" type="primary">glgX</name>
    <name evidence="6" type="ORF">GHC57_09570</name>
</gene>
<evidence type="ECO:0000313" key="6">
    <source>
        <dbReference type="EMBL" id="MQX36764.1"/>
    </source>
</evidence>
<feature type="compositionally biased region" description="Basic and acidic residues" evidence="4">
    <location>
        <begin position="495"/>
        <end position="507"/>
    </location>
</feature>
<dbReference type="SUPFAM" id="SSF81296">
    <property type="entry name" value="E set domains"/>
    <property type="match status" value="1"/>
</dbReference>
<accession>A0A7X1ZDX1</accession>
<feature type="compositionally biased region" description="Basic residues" evidence="4">
    <location>
        <begin position="1"/>
        <end position="10"/>
    </location>
</feature>
<dbReference type="CDD" id="cd02856">
    <property type="entry name" value="E_set_GDE_Isoamylase_N"/>
    <property type="match status" value="1"/>
</dbReference>
<dbReference type="Gene3D" id="2.60.40.10">
    <property type="entry name" value="Immunoglobulins"/>
    <property type="match status" value="1"/>
</dbReference>
<reference evidence="6 7" key="1">
    <citation type="submission" date="2019-10" db="EMBL/GenBank/DDBJ databases">
        <title>Draft whole-genome sequence of the purple nonsulfur photosynthetic bacterium Roseospira navarrensis DSM 15114.</title>
        <authorList>
            <person name="Kyndt J.A."/>
            <person name="Meyer T.E."/>
        </authorList>
    </citation>
    <scope>NUCLEOTIDE SEQUENCE [LARGE SCALE GENOMIC DNA]</scope>
    <source>
        <strain evidence="6 7">DSM 15114</strain>
    </source>
</reference>
<comment type="similarity">
    <text evidence="1">Belongs to the glycosyl hydrolase 13 family.</text>
</comment>
<organism evidence="6 7">
    <name type="scientific">Roseospira navarrensis</name>
    <dbReference type="NCBI Taxonomy" id="140058"/>
    <lineage>
        <taxon>Bacteria</taxon>
        <taxon>Pseudomonadati</taxon>
        <taxon>Pseudomonadota</taxon>
        <taxon>Alphaproteobacteria</taxon>
        <taxon>Rhodospirillales</taxon>
        <taxon>Rhodospirillaceae</taxon>
        <taxon>Roseospira</taxon>
    </lineage>
</organism>
<name>A0A7X1ZDX1_9PROT</name>
<evidence type="ECO:0000259" key="5">
    <source>
        <dbReference type="SMART" id="SM00642"/>
    </source>
</evidence>
<keyword evidence="3" id="KW-0326">Glycosidase</keyword>
<dbReference type="EMBL" id="WIVE01000026">
    <property type="protein sequence ID" value="MQX36764.1"/>
    <property type="molecule type" value="Genomic_DNA"/>
</dbReference>
<evidence type="ECO:0000313" key="7">
    <source>
        <dbReference type="Proteomes" id="UP000434582"/>
    </source>
</evidence>
<dbReference type="InterPro" id="IPR017853">
    <property type="entry name" value="GH"/>
</dbReference>